<evidence type="ECO:0000259" key="6">
    <source>
        <dbReference type="PROSITE" id="PS50850"/>
    </source>
</evidence>
<feature type="transmembrane region" description="Helical" evidence="5">
    <location>
        <begin position="98"/>
        <end position="119"/>
    </location>
</feature>
<dbReference type="Pfam" id="PF07690">
    <property type="entry name" value="MFS_1"/>
    <property type="match status" value="1"/>
</dbReference>
<dbReference type="AlphaFoldDB" id="A0A7Y0E1A9"/>
<reference evidence="7 8" key="1">
    <citation type="submission" date="2020-04" db="EMBL/GenBank/DDBJ databases">
        <title>Rhodospirillaceae bacterium KN72 isolated from deep sea.</title>
        <authorList>
            <person name="Zhang D.-C."/>
        </authorList>
    </citation>
    <scope>NUCLEOTIDE SEQUENCE [LARGE SCALE GENOMIC DNA]</scope>
    <source>
        <strain evidence="7 8">KN72</strain>
    </source>
</reference>
<dbReference type="InterPro" id="IPR047200">
    <property type="entry name" value="MFS_YcaD-like"/>
</dbReference>
<comment type="caution">
    <text evidence="7">The sequence shown here is derived from an EMBL/GenBank/DDBJ whole genome shotgun (WGS) entry which is preliminary data.</text>
</comment>
<organism evidence="7 8">
    <name type="scientific">Pacificispira spongiicola</name>
    <dbReference type="NCBI Taxonomy" id="2729598"/>
    <lineage>
        <taxon>Bacteria</taxon>
        <taxon>Pseudomonadati</taxon>
        <taxon>Pseudomonadota</taxon>
        <taxon>Alphaproteobacteria</taxon>
        <taxon>Rhodospirillales</taxon>
        <taxon>Rhodospirillaceae</taxon>
        <taxon>Pacificispira</taxon>
    </lineage>
</organism>
<dbReference type="CDD" id="cd17477">
    <property type="entry name" value="MFS_YcaD_like"/>
    <property type="match status" value="1"/>
</dbReference>
<dbReference type="PANTHER" id="PTHR23521:SF3">
    <property type="entry name" value="MFS TRANSPORTER"/>
    <property type="match status" value="1"/>
</dbReference>
<evidence type="ECO:0000313" key="8">
    <source>
        <dbReference type="Proteomes" id="UP000539372"/>
    </source>
</evidence>
<evidence type="ECO:0000256" key="1">
    <source>
        <dbReference type="ARBA" id="ARBA00022692"/>
    </source>
</evidence>
<keyword evidence="1 5" id="KW-0812">Transmembrane</keyword>
<feature type="transmembrane region" description="Helical" evidence="5">
    <location>
        <begin position="376"/>
        <end position="396"/>
    </location>
</feature>
<feature type="transmembrane region" description="Helical" evidence="5">
    <location>
        <begin position="310"/>
        <end position="331"/>
    </location>
</feature>
<gene>
    <name evidence="7" type="ORF">HH303_13070</name>
</gene>
<evidence type="ECO:0000313" key="7">
    <source>
        <dbReference type="EMBL" id="NMM45418.1"/>
    </source>
</evidence>
<dbReference type="SUPFAM" id="SSF103473">
    <property type="entry name" value="MFS general substrate transporter"/>
    <property type="match status" value="1"/>
</dbReference>
<protein>
    <submittedName>
        <fullName evidence="7">MFS transporter</fullName>
    </submittedName>
</protein>
<proteinExistence type="predicted"/>
<dbReference type="PROSITE" id="PS50850">
    <property type="entry name" value="MFS"/>
    <property type="match status" value="1"/>
</dbReference>
<name>A0A7Y0E1A9_9PROT</name>
<dbReference type="PANTHER" id="PTHR23521">
    <property type="entry name" value="TRANSPORTER MFS SUPERFAMILY"/>
    <property type="match status" value="1"/>
</dbReference>
<evidence type="ECO:0000256" key="3">
    <source>
        <dbReference type="ARBA" id="ARBA00023136"/>
    </source>
</evidence>
<feature type="region of interest" description="Disordered" evidence="4">
    <location>
        <begin position="424"/>
        <end position="456"/>
    </location>
</feature>
<dbReference type="GO" id="GO:0022857">
    <property type="term" value="F:transmembrane transporter activity"/>
    <property type="evidence" value="ECO:0007669"/>
    <property type="project" value="InterPro"/>
</dbReference>
<feature type="domain" description="Major facilitator superfamily (MFS) profile" evidence="6">
    <location>
        <begin position="1"/>
        <end position="399"/>
    </location>
</feature>
<evidence type="ECO:0000256" key="4">
    <source>
        <dbReference type="SAM" id="MobiDB-lite"/>
    </source>
</evidence>
<dbReference type="GO" id="GO:0005886">
    <property type="term" value="C:plasma membrane"/>
    <property type="evidence" value="ECO:0007669"/>
    <property type="project" value="TreeGrafter"/>
</dbReference>
<feature type="transmembrane region" description="Helical" evidence="5">
    <location>
        <begin position="201"/>
        <end position="226"/>
    </location>
</feature>
<feature type="transmembrane region" description="Helical" evidence="5">
    <location>
        <begin position="160"/>
        <end position="180"/>
    </location>
</feature>
<evidence type="ECO:0000256" key="5">
    <source>
        <dbReference type="SAM" id="Phobius"/>
    </source>
</evidence>
<dbReference type="InterPro" id="IPR011701">
    <property type="entry name" value="MFS"/>
</dbReference>
<keyword evidence="2 5" id="KW-1133">Transmembrane helix</keyword>
<dbReference type="Proteomes" id="UP000539372">
    <property type="component" value="Unassembled WGS sequence"/>
</dbReference>
<dbReference type="InterPro" id="IPR036259">
    <property type="entry name" value="MFS_trans_sf"/>
</dbReference>
<feature type="transmembrane region" description="Helical" evidence="5">
    <location>
        <begin position="343"/>
        <end position="364"/>
    </location>
</feature>
<dbReference type="Gene3D" id="1.20.1250.20">
    <property type="entry name" value="MFS general substrate transporter like domains"/>
    <property type="match status" value="2"/>
</dbReference>
<feature type="transmembrane region" description="Helical" evidence="5">
    <location>
        <begin position="73"/>
        <end position="92"/>
    </location>
</feature>
<feature type="transmembrane region" description="Helical" evidence="5">
    <location>
        <begin position="41"/>
        <end position="61"/>
    </location>
</feature>
<feature type="transmembrane region" description="Helical" evidence="5">
    <location>
        <begin position="264"/>
        <end position="282"/>
    </location>
</feature>
<feature type="transmembrane region" description="Helical" evidence="5">
    <location>
        <begin position="131"/>
        <end position="148"/>
    </location>
</feature>
<sequence length="456" mass="48434">MLTALKVSWALFLGLALIMIGNGLGGSLVGVRTQVEDFGNTITGLIMAGYFAGFLAGSVIVPRMMARVGHVRVFGALTAIASLTILIFPLWIDPYVWTAMRVLTGLSYAGLYIVVESWLNESSTNNTRGQMLAIYLVVSSLGVAGGQLMLNLYDPANFELFTIVSVLVSGAAIPVLISAARGPEFEAPESMGPMKLFRVSPLGTVGMVLVGVTAGIGIGMGPAYAFKMFGTGFASLFMSAYFIGGFLFTWPIGRMSDLFDRRKVIVFTAGLCAVAAVAGLLFPDPDALDSLQTYQRYYPFEGALLTPQNLLLLVALVFGGLSLPLYSLCIAHTNDYLTPKQMVGASSTLIMANGVGAMIGPNIAGITMDGVGTPGYFWALIAVNIVFVLFGIYRMFRRPSLSSEDQAAFVPVDSRMSAVAAVALNPETEWPEPGSSKDGDEQTDGADAPDKDRDPA</sequence>
<dbReference type="InterPro" id="IPR020846">
    <property type="entry name" value="MFS_dom"/>
</dbReference>
<keyword evidence="8" id="KW-1185">Reference proteome</keyword>
<dbReference type="EMBL" id="JABBNT010000003">
    <property type="protein sequence ID" value="NMM45418.1"/>
    <property type="molecule type" value="Genomic_DNA"/>
</dbReference>
<feature type="transmembrane region" description="Helical" evidence="5">
    <location>
        <begin position="232"/>
        <end position="252"/>
    </location>
</feature>
<keyword evidence="3 5" id="KW-0472">Membrane</keyword>
<accession>A0A7Y0E1A9</accession>
<dbReference type="RefSeq" id="WP_169625756.1">
    <property type="nucleotide sequence ID" value="NZ_JABBNT010000003.1"/>
</dbReference>
<evidence type="ECO:0000256" key="2">
    <source>
        <dbReference type="ARBA" id="ARBA00022989"/>
    </source>
</evidence>